<evidence type="ECO:0000256" key="5">
    <source>
        <dbReference type="HAMAP-Rule" id="MF_00182"/>
    </source>
</evidence>
<dbReference type="InterPro" id="IPR005793">
    <property type="entry name" value="Formyl_trans_C"/>
</dbReference>
<gene>
    <name evidence="5" type="primary">fmt</name>
    <name evidence="8" type="ORF">BCF55_0180</name>
</gene>
<dbReference type="EMBL" id="RCCJ01000001">
    <property type="protein sequence ID" value="RLJ69921.1"/>
    <property type="molecule type" value="Genomic_DNA"/>
</dbReference>
<proteinExistence type="inferred from homology"/>
<comment type="catalytic activity">
    <reaction evidence="5">
        <text>L-methionyl-tRNA(fMet) + (6R)-10-formyltetrahydrofolate = N-formyl-L-methionyl-tRNA(fMet) + (6S)-5,6,7,8-tetrahydrofolate + H(+)</text>
        <dbReference type="Rhea" id="RHEA:24380"/>
        <dbReference type="Rhea" id="RHEA-COMP:9952"/>
        <dbReference type="Rhea" id="RHEA-COMP:9953"/>
        <dbReference type="ChEBI" id="CHEBI:15378"/>
        <dbReference type="ChEBI" id="CHEBI:57453"/>
        <dbReference type="ChEBI" id="CHEBI:78530"/>
        <dbReference type="ChEBI" id="CHEBI:78844"/>
        <dbReference type="ChEBI" id="CHEBI:195366"/>
        <dbReference type="EC" id="2.1.2.9"/>
    </reaction>
</comment>
<feature type="binding site" evidence="5">
    <location>
        <begin position="107"/>
        <end position="110"/>
    </location>
    <ligand>
        <name>(6S)-5,6,7,8-tetrahydrofolate</name>
        <dbReference type="ChEBI" id="CHEBI:57453"/>
    </ligand>
</feature>
<dbReference type="AlphaFoldDB" id="A0A497XNT6"/>
<dbReference type="InterPro" id="IPR036477">
    <property type="entry name" value="Formyl_transf_N_sf"/>
</dbReference>
<dbReference type="InterPro" id="IPR005794">
    <property type="entry name" value="Fmt"/>
</dbReference>
<organism evidence="8 9">
    <name type="scientific">Hydrogenivirga caldilitoris</name>
    <dbReference type="NCBI Taxonomy" id="246264"/>
    <lineage>
        <taxon>Bacteria</taxon>
        <taxon>Pseudomonadati</taxon>
        <taxon>Aquificota</taxon>
        <taxon>Aquificia</taxon>
        <taxon>Aquificales</taxon>
        <taxon>Aquificaceae</taxon>
        <taxon>Hydrogenivirga</taxon>
    </lineage>
</organism>
<dbReference type="Proteomes" id="UP000267841">
    <property type="component" value="Unassembled WGS sequence"/>
</dbReference>
<name>A0A497XNT6_9AQUI</name>
<evidence type="ECO:0000259" key="7">
    <source>
        <dbReference type="Pfam" id="PF02911"/>
    </source>
</evidence>
<comment type="similarity">
    <text evidence="1 5">Belongs to the Fmt family.</text>
</comment>
<reference evidence="8 9" key="1">
    <citation type="submission" date="2018-10" db="EMBL/GenBank/DDBJ databases">
        <title>Genomic Encyclopedia of Archaeal and Bacterial Type Strains, Phase II (KMG-II): from individual species to whole genera.</title>
        <authorList>
            <person name="Goeker M."/>
        </authorList>
    </citation>
    <scope>NUCLEOTIDE SEQUENCE [LARGE SCALE GENOMIC DNA]</scope>
    <source>
        <strain evidence="8 9">DSM 16510</strain>
    </source>
</reference>
<dbReference type="NCBIfam" id="TIGR00460">
    <property type="entry name" value="fmt"/>
    <property type="match status" value="1"/>
</dbReference>
<accession>A0A497XNT6</accession>
<comment type="function">
    <text evidence="5">Attaches a formyl group to the free amino group of methionyl-tRNA(fMet). The formyl group appears to play a dual role in the initiator identity of N-formylmethionyl-tRNA by promoting its recognition by IF2 and preventing the misappropriation of this tRNA by the elongation apparatus.</text>
</comment>
<protein>
    <recommendedName>
        <fullName evidence="2 5">Methionyl-tRNA formyltransferase</fullName>
        <ecNumber evidence="2 5">2.1.2.9</ecNumber>
    </recommendedName>
</protein>
<feature type="domain" description="Formyl transferase N-terminal" evidence="6">
    <location>
        <begin position="3"/>
        <end position="178"/>
    </location>
</feature>
<dbReference type="HAMAP" id="MF_00182">
    <property type="entry name" value="Formyl_trans"/>
    <property type="match status" value="1"/>
</dbReference>
<evidence type="ECO:0000256" key="2">
    <source>
        <dbReference type="ARBA" id="ARBA00012261"/>
    </source>
</evidence>
<dbReference type="Pfam" id="PF00551">
    <property type="entry name" value="Formyl_trans_N"/>
    <property type="match status" value="1"/>
</dbReference>
<keyword evidence="4 5" id="KW-0648">Protein biosynthesis</keyword>
<dbReference type="OrthoDB" id="9802815at2"/>
<dbReference type="InterPro" id="IPR002376">
    <property type="entry name" value="Formyl_transf_N"/>
</dbReference>
<dbReference type="CDD" id="cd08704">
    <property type="entry name" value="Met_tRNA_FMT_C"/>
    <property type="match status" value="1"/>
</dbReference>
<evidence type="ECO:0000256" key="4">
    <source>
        <dbReference type="ARBA" id="ARBA00022917"/>
    </source>
</evidence>
<sequence length="301" mass="33772">MMRVLFMGTPQFAVPSLELIHKNFNVVGVVTQPDKPAGRGKRLTPPPVKELAYRLNLNVYQPEKAGELFDILKGLELDCIVVVAYGKILPKSILDLPPYGVINLHASLLPRYRGAAPIQRALMAGEKVTGNTVMLVNERMDAGDILSQEEVIIGEEDNFYTLSERLSRQGADLLVRTLNLWFRGSLKPVPQKEEEATYAPPVQREEYKLCWKAEAESVRDRVRGLYPNVYTYFRGERLKLLKVSVVEGHGEPGEIIDDGDFIVACGYGAVQILELISPKGKRMKGEDFMRGYSPRKGELLK</sequence>
<feature type="domain" description="Formyl transferase C-terminal" evidence="7">
    <location>
        <begin position="203"/>
        <end position="292"/>
    </location>
</feature>
<comment type="caution">
    <text evidence="8">The sequence shown here is derived from an EMBL/GenBank/DDBJ whole genome shotgun (WGS) entry which is preliminary data.</text>
</comment>
<dbReference type="GO" id="GO:0004479">
    <property type="term" value="F:methionyl-tRNA formyltransferase activity"/>
    <property type="evidence" value="ECO:0007669"/>
    <property type="project" value="UniProtKB-UniRule"/>
</dbReference>
<dbReference type="GO" id="GO:0005829">
    <property type="term" value="C:cytosol"/>
    <property type="evidence" value="ECO:0007669"/>
    <property type="project" value="TreeGrafter"/>
</dbReference>
<dbReference type="InterPro" id="IPR044135">
    <property type="entry name" value="Met-tRNA-FMT_C"/>
</dbReference>
<dbReference type="PROSITE" id="PS00373">
    <property type="entry name" value="GART"/>
    <property type="match status" value="1"/>
</dbReference>
<dbReference type="SUPFAM" id="SSF53328">
    <property type="entry name" value="Formyltransferase"/>
    <property type="match status" value="1"/>
</dbReference>
<keyword evidence="9" id="KW-1185">Reference proteome</keyword>
<evidence type="ECO:0000313" key="9">
    <source>
        <dbReference type="Proteomes" id="UP000267841"/>
    </source>
</evidence>
<dbReference type="InterPro" id="IPR041711">
    <property type="entry name" value="Met-tRNA-FMT_N"/>
</dbReference>
<evidence type="ECO:0000313" key="8">
    <source>
        <dbReference type="EMBL" id="RLJ69921.1"/>
    </source>
</evidence>
<evidence type="ECO:0000256" key="3">
    <source>
        <dbReference type="ARBA" id="ARBA00022679"/>
    </source>
</evidence>
<dbReference type="EC" id="2.1.2.9" evidence="2 5"/>
<dbReference type="PANTHER" id="PTHR11138:SF5">
    <property type="entry name" value="METHIONYL-TRNA FORMYLTRANSFERASE, MITOCHONDRIAL"/>
    <property type="match status" value="1"/>
</dbReference>
<evidence type="ECO:0000256" key="1">
    <source>
        <dbReference type="ARBA" id="ARBA00010699"/>
    </source>
</evidence>
<dbReference type="FunFam" id="3.40.50.12230:FF:000001">
    <property type="entry name" value="Methionyl-tRNA formyltransferase"/>
    <property type="match status" value="1"/>
</dbReference>
<dbReference type="InterPro" id="IPR011034">
    <property type="entry name" value="Formyl_transferase-like_C_sf"/>
</dbReference>
<dbReference type="Pfam" id="PF02911">
    <property type="entry name" value="Formyl_trans_C"/>
    <property type="match status" value="1"/>
</dbReference>
<keyword evidence="3 5" id="KW-0808">Transferase</keyword>
<dbReference type="CDD" id="cd08646">
    <property type="entry name" value="FMT_core_Met-tRNA-FMT_N"/>
    <property type="match status" value="1"/>
</dbReference>
<evidence type="ECO:0000259" key="6">
    <source>
        <dbReference type="Pfam" id="PF00551"/>
    </source>
</evidence>
<dbReference type="SUPFAM" id="SSF50486">
    <property type="entry name" value="FMT C-terminal domain-like"/>
    <property type="match status" value="1"/>
</dbReference>
<dbReference type="InterPro" id="IPR001555">
    <property type="entry name" value="GART_AS"/>
</dbReference>
<dbReference type="PANTHER" id="PTHR11138">
    <property type="entry name" value="METHIONYL-TRNA FORMYLTRANSFERASE"/>
    <property type="match status" value="1"/>
</dbReference>
<dbReference type="Gene3D" id="3.40.50.12230">
    <property type="match status" value="1"/>
</dbReference>